<dbReference type="EMBL" id="BAABJV010000021">
    <property type="protein sequence ID" value="GAA4793350.1"/>
    <property type="molecule type" value="Genomic_DNA"/>
</dbReference>
<dbReference type="PANTHER" id="PTHR22754">
    <property type="entry name" value="DISCO-INTERACTING PROTEIN 2 DIP2 -RELATED"/>
    <property type="match status" value="1"/>
</dbReference>
<keyword evidence="4" id="KW-1185">Reference proteome</keyword>
<feature type="domain" description="AMP-dependent synthetase/ligase" evidence="2">
    <location>
        <begin position="51"/>
        <end position="411"/>
    </location>
</feature>
<reference evidence="4" key="1">
    <citation type="journal article" date="2019" name="Int. J. Syst. Evol. Microbiol.">
        <title>The Global Catalogue of Microorganisms (GCM) 10K type strain sequencing project: providing services to taxonomists for standard genome sequencing and annotation.</title>
        <authorList>
            <consortium name="The Broad Institute Genomics Platform"/>
            <consortium name="The Broad Institute Genome Sequencing Center for Infectious Disease"/>
            <person name="Wu L."/>
            <person name="Ma J."/>
        </authorList>
    </citation>
    <scope>NUCLEOTIDE SEQUENCE [LARGE SCALE GENOMIC DNA]</scope>
    <source>
        <strain evidence="4">JCM 18324</strain>
    </source>
</reference>
<comment type="caution">
    <text evidence="3">The sequence shown here is derived from an EMBL/GenBank/DDBJ whole genome shotgun (WGS) entry which is preliminary data.</text>
</comment>
<dbReference type="RefSeq" id="WP_345615917.1">
    <property type="nucleotide sequence ID" value="NZ_BAABJV010000021.1"/>
</dbReference>
<dbReference type="Proteomes" id="UP001501147">
    <property type="component" value="Unassembled WGS sequence"/>
</dbReference>
<dbReference type="InterPro" id="IPR045851">
    <property type="entry name" value="AMP-bd_C_sf"/>
</dbReference>
<dbReference type="SUPFAM" id="SSF56801">
    <property type="entry name" value="Acetyl-CoA synthetase-like"/>
    <property type="match status" value="1"/>
</dbReference>
<sequence length="567" mass="61249">MTTSDTAATASGTSFLDGGPAVPPAVADLGEALVRAAEREDASEESIRFIRADGSETGMSYRRLLDDAARMLAGLRAAGLLPGEAVVLQVADDPELLTAFWACVLGGFVPMPVNAGATADQRAEAPGLLGRVWDGYGAPRVLTGAGQEPAPETAADPRWADAWLGTTRELLAHAPDRTWHRADADDPAMRLLTSGSTGVPKAVVLTHRNVLSRTAATARVNRLGERTRTFNWMPLDHVGGLVMFHARDVYLGCRQVHARFEWVLDDPLRWLDVMDRHRSDTTWAPNFAFGLINDQADRLAGRSWDLSCVRYIMNGGEAVRSGVVRRFLEVLAPFGLPSDAMYPGWGMSETSAGVADCEFSSVSAEDERYVPVGRPQPGTALRVVDERNELVPPGVTGRLQVTGATVTAGYHRNEEQNRQSFTPDGWFKSGDLAYVRDGILTVTGRADDVIQLRGVTFHGHEIEARVEELDCVAPSYTVACAVNAAEGEDEELAVFFHPREGADAASAGERVRSRVRESFGVGSVHVVPVTKEDVPKTGIGKLRRAQLRKRFESSGRARGADAAASRP</sequence>
<evidence type="ECO:0000256" key="1">
    <source>
        <dbReference type="ARBA" id="ARBA00006432"/>
    </source>
</evidence>
<organism evidence="3 4">
    <name type="scientific">Streptomyces sanyensis</name>
    <dbReference type="NCBI Taxonomy" id="568869"/>
    <lineage>
        <taxon>Bacteria</taxon>
        <taxon>Bacillati</taxon>
        <taxon>Actinomycetota</taxon>
        <taxon>Actinomycetes</taxon>
        <taxon>Kitasatosporales</taxon>
        <taxon>Streptomycetaceae</taxon>
        <taxon>Streptomyces</taxon>
    </lineage>
</organism>
<comment type="similarity">
    <text evidence="1">Belongs to the ATP-dependent AMP-binding enzyme family.</text>
</comment>
<dbReference type="InterPro" id="IPR000873">
    <property type="entry name" value="AMP-dep_synth/lig_dom"/>
</dbReference>
<dbReference type="Gene3D" id="3.40.50.12780">
    <property type="entry name" value="N-terminal domain of ligase-like"/>
    <property type="match status" value="1"/>
</dbReference>
<evidence type="ECO:0000259" key="2">
    <source>
        <dbReference type="Pfam" id="PF00501"/>
    </source>
</evidence>
<name>A0ABP9BFG6_9ACTN</name>
<dbReference type="Pfam" id="PF00501">
    <property type="entry name" value="AMP-binding"/>
    <property type="match status" value="1"/>
</dbReference>
<protein>
    <recommendedName>
        <fullName evidence="2">AMP-dependent synthetase/ligase domain-containing protein</fullName>
    </recommendedName>
</protein>
<proteinExistence type="inferred from homology"/>
<accession>A0ABP9BFG6</accession>
<dbReference type="PANTHER" id="PTHR22754:SF32">
    <property type="entry name" value="DISCO-INTERACTING PROTEIN 2"/>
    <property type="match status" value="1"/>
</dbReference>
<gene>
    <name evidence="3" type="ORF">GCM10023329_52090</name>
</gene>
<dbReference type="InterPro" id="IPR042099">
    <property type="entry name" value="ANL_N_sf"/>
</dbReference>
<evidence type="ECO:0000313" key="4">
    <source>
        <dbReference type="Proteomes" id="UP001501147"/>
    </source>
</evidence>
<dbReference type="Gene3D" id="3.30.300.30">
    <property type="match status" value="1"/>
</dbReference>
<evidence type="ECO:0000313" key="3">
    <source>
        <dbReference type="EMBL" id="GAA4793350.1"/>
    </source>
</evidence>